<proteinExistence type="predicted"/>
<accession>A0AAW2KZG0</accession>
<gene>
    <name evidence="1" type="ORF">Sradi_5590100</name>
</gene>
<name>A0AAW2KZG0_SESRA</name>
<organism evidence="1">
    <name type="scientific">Sesamum radiatum</name>
    <name type="common">Black benniseed</name>
    <dbReference type="NCBI Taxonomy" id="300843"/>
    <lineage>
        <taxon>Eukaryota</taxon>
        <taxon>Viridiplantae</taxon>
        <taxon>Streptophyta</taxon>
        <taxon>Embryophyta</taxon>
        <taxon>Tracheophyta</taxon>
        <taxon>Spermatophyta</taxon>
        <taxon>Magnoliopsida</taxon>
        <taxon>eudicotyledons</taxon>
        <taxon>Gunneridae</taxon>
        <taxon>Pentapetalae</taxon>
        <taxon>asterids</taxon>
        <taxon>lamiids</taxon>
        <taxon>Lamiales</taxon>
        <taxon>Pedaliaceae</taxon>
        <taxon>Sesamum</taxon>
    </lineage>
</organism>
<reference evidence="1" key="2">
    <citation type="journal article" date="2024" name="Plant">
        <title>Genomic evolution and insights into agronomic trait innovations of Sesamum species.</title>
        <authorList>
            <person name="Miao H."/>
            <person name="Wang L."/>
            <person name="Qu L."/>
            <person name="Liu H."/>
            <person name="Sun Y."/>
            <person name="Le M."/>
            <person name="Wang Q."/>
            <person name="Wei S."/>
            <person name="Zheng Y."/>
            <person name="Lin W."/>
            <person name="Duan Y."/>
            <person name="Cao H."/>
            <person name="Xiong S."/>
            <person name="Wang X."/>
            <person name="Wei L."/>
            <person name="Li C."/>
            <person name="Ma Q."/>
            <person name="Ju M."/>
            <person name="Zhao R."/>
            <person name="Li G."/>
            <person name="Mu C."/>
            <person name="Tian Q."/>
            <person name="Mei H."/>
            <person name="Zhang T."/>
            <person name="Gao T."/>
            <person name="Zhang H."/>
        </authorList>
    </citation>
    <scope>NUCLEOTIDE SEQUENCE</scope>
    <source>
        <strain evidence="1">G02</strain>
    </source>
</reference>
<evidence type="ECO:0000313" key="1">
    <source>
        <dbReference type="EMBL" id="KAL0311908.1"/>
    </source>
</evidence>
<dbReference type="AlphaFoldDB" id="A0AAW2KZG0"/>
<sequence length="72" mass="7760">MLVPTQAPHPLTTTEIAVNTTRLCSRFPKFPPFAAELTDAITSADDLRVLQQKKASETVVWSSALASDLGGF</sequence>
<comment type="caution">
    <text evidence="1">The sequence shown here is derived from an EMBL/GenBank/DDBJ whole genome shotgun (WGS) entry which is preliminary data.</text>
</comment>
<protein>
    <submittedName>
        <fullName evidence="1">Uncharacterized protein</fullName>
    </submittedName>
</protein>
<dbReference type="EMBL" id="JACGWJ010000026">
    <property type="protein sequence ID" value="KAL0311908.1"/>
    <property type="molecule type" value="Genomic_DNA"/>
</dbReference>
<reference evidence="1" key="1">
    <citation type="submission" date="2020-06" db="EMBL/GenBank/DDBJ databases">
        <authorList>
            <person name="Li T."/>
            <person name="Hu X."/>
            <person name="Zhang T."/>
            <person name="Song X."/>
            <person name="Zhang H."/>
            <person name="Dai N."/>
            <person name="Sheng W."/>
            <person name="Hou X."/>
            <person name="Wei L."/>
        </authorList>
    </citation>
    <scope>NUCLEOTIDE SEQUENCE</scope>
    <source>
        <strain evidence="1">G02</strain>
        <tissue evidence="1">Leaf</tissue>
    </source>
</reference>